<dbReference type="InterPro" id="IPR006976">
    <property type="entry name" value="VanZ-like"/>
</dbReference>
<reference evidence="4" key="1">
    <citation type="journal article" date="2019" name="Int. J. Syst. Evol. Microbiol.">
        <title>The Global Catalogue of Microorganisms (GCM) 10K type strain sequencing project: providing services to taxonomists for standard genome sequencing and annotation.</title>
        <authorList>
            <consortium name="The Broad Institute Genomics Platform"/>
            <consortium name="The Broad Institute Genome Sequencing Center for Infectious Disease"/>
            <person name="Wu L."/>
            <person name="Ma J."/>
        </authorList>
    </citation>
    <scope>NUCLEOTIDE SEQUENCE [LARGE SCALE GENOMIC DNA]</scope>
    <source>
        <strain evidence="4">JCM 1417</strain>
    </source>
</reference>
<protein>
    <recommendedName>
        <fullName evidence="2">VanZ-like domain-containing protein</fullName>
    </recommendedName>
</protein>
<evidence type="ECO:0000313" key="4">
    <source>
        <dbReference type="Proteomes" id="UP001501047"/>
    </source>
</evidence>
<dbReference type="Pfam" id="PF04892">
    <property type="entry name" value="VanZ"/>
    <property type="match status" value="1"/>
</dbReference>
<evidence type="ECO:0000313" key="3">
    <source>
        <dbReference type="EMBL" id="GAA0766745.1"/>
    </source>
</evidence>
<accession>A0ABP3VQL7</accession>
<gene>
    <name evidence="3" type="ORF">GCM10008908_04900</name>
</gene>
<feature type="transmembrane region" description="Helical" evidence="1">
    <location>
        <begin position="124"/>
        <end position="143"/>
    </location>
</feature>
<comment type="caution">
    <text evidence="3">The sequence shown here is derived from an EMBL/GenBank/DDBJ whole genome shotgun (WGS) entry which is preliminary data.</text>
</comment>
<dbReference type="InterPro" id="IPR016747">
    <property type="entry name" value="Phosphotransbutyrylase"/>
</dbReference>
<dbReference type="RefSeq" id="WP_343823295.1">
    <property type="nucleotide sequence ID" value="NZ_BAAACI010000001.1"/>
</dbReference>
<feature type="transmembrane region" description="Helical" evidence="1">
    <location>
        <begin position="90"/>
        <end position="112"/>
    </location>
</feature>
<keyword evidence="4" id="KW-1185">Reference proteome</keyword>
<feature type="transmembrane region" description="Helical" evidence="1">
    <location>
        <begin position="66"/>
        <end position="83"/>
    </location>
</feature>
<feature type="transmembrane region" description="Helical" evidence="1">
    <location>
        <begin position="7"/>
        <end position="25"/>
    </location>
</feature>
<organism evidence="3 4">
    <name type="scientific">Clostridium subterminale</name>
    <dbReference type="NCBI Taxonomy" id="1550"/>
    <lineage>
        <taxon>Bacteria</taxon>
        <taxon>Bacillati</taxon>
        <taxon>Bacillota</taxon>
        <taxon>Clostridia</taxon>
        <taxon>Eubacteriales</taxon>
        <taxon>Clostridiaceae</taxon>
        <taxon>Clostridium</taxon>
    </lineage>
</organism>
<keyword evidence="1" id="KW-1133">Transmembrane helix</keyword>
<feature type="domain" description="VanZ-like" evidence="2">
    <location>
        <begin position="10"/>
        <end position="132"/>
    </location>
</feature>
<dbReference type="EMBL" id="BAAACI010000001">
    <property type="protein sequence ID" value="GAA0766745.1"/>
    <property type="molecule type" value="Genomic_DNA"/>
</dbReference>
<keyword evidence="1" id="KW-0472">Membrane</keyword>
<evidence type="ECO:0000256" key="1">
    <source>
        <dbReference type="SAM" id="Phobius"/>
    </source>
</evidence>
<name>A0ABP3VQL7_CLOSU</name>
<dbReference type="PIRSF" id="PIRSF019083">
    <property type="entry name" value="UCP019083_VanZ"/>
    <property type="match status" value="1"/>
</dbReference>
<keyword evidence="1" id="KW-0812">Transmembrane</keyword>
<sequence length="146" mass="16288">MDIKKKNILLLITILWISFIFYMSSQPAVESSSSSSRIVNVLLNTLNLDESKKEVLTVIVRKGAHFTEYLILSGLVTVTYGAFNNKKNYSFILLSCVLVALSDEFLQGFIVGRSSEVRDVLIDFSGALTFLLANYITANIKIVKRG</sequence>
<dbReference type="Proteomes" id="UP001501047">
    <property type="component" value="Unassembled WGS sequence"/>
</dbReference>
<evidence type="ECO:0000259" key="2">
    <source>
        <dbReference type="Pfam" id="PF04892"/>
    </source>
</evidence>
<dbReference type="NCBIfam" id="NF037970">
    <property type="entry name" value="vanZ_1"/>
    <property type="match status" value="1"/>
</dbReference>
<proteinExistence type="predicted"/>